<feature type="compositionally biased region" description="Basic residues" evidence="1">
    <location>
        <begin position="13"/>
        <end position="24"/>
    </location>
</feature>
<dbReference type="EMBL" id="UXUI01007708">
    <property type="protein sequence ID" value="VDD88886.1"/>
    <property type="molecule type" value="Genomic_DNA"/>
</dbReference>
<reference evidence="4" key="1">
    <citation type="submission" date="2017-02" db="UniProtKB">
        <authorList>
            <consortium name="WormBaseParasite"/>
        </authorList>
    </citation>
    <scope>IDENTIFICATION</scope>
</reference>
<feature type="region of interest" description="Disordered" evidence="1">
    <location>
        <begin position="1"/>
        <end position="37"/>
    </location>
</feature>
<evidence type="ECO:0000256" key="1">
    <source>
        <dbReference type="SAM" id="MobiDB-lite"/>
    </source>
</evidence>
<organism evidence="4">
    <name type="scientific">Enterobius vermicularis</name>
    <name type="common">Human pinworm</name>
    <dbReference type="NCBI Taxonomy" id="51028"/>
    <lineage>
        <taxon>Eukaryota</taxon>
        <taxon>Metazoa</taxon>
        <taxon>Ecdysozoa</taxon>
        <taxon>Nematoda</taxon>
        <taxon>Chromadorea</taxon>
        <taxon>Rhabditida</taxon>
        <taxon>Spirurina</taxon>
        <taxon>Oxyuridomorpha</taxon>
        <taxon>Oxyuroidea</taxon>
        <taxon>Oxyuridae</taxon>
        <taxon>Enterobius</taxon>
    </lineage>
</organism>
<feature type="compositionally biased region" description="Polar residues" evidence="1">
    <location>
        <begin position="1"/>
        <end position="10"/>
    </location>
</feature>
<dbReference type="WBParaSite" id="EVEC_0000418201-mRNA-1">
    <property type="protein sequence ID" value="EVEC_0000418201-mRNA-1"/>
    <property type="gene ID" value="EVEC_0000418201"/>
</dbReference>
<keyword evidence="3" id="KW-1185">Reference proteome</keyword>
<accession>A0A0N4V2G0</accession>
<proteinExistence type="predicted"/>
<gene>
    <name evidence="2" type="ORF">EVEC_LOCUS3890</name>
</gene>
<evidence type="ECO:0000313" key="2">
    <source>
        <dbReference type="EMBL" id="VDD88886.1"/>
    </source>
</evidence>
<evidence type="ECO:0000313" key="3">
    <source>
        <dbReference type="Proteomes" id="UP000274131"/>
    </source>
</evidence>
<name>A0A0N4V2G0_ENTVE</name>
<feature type="compositionally biased region" description="Polar residues" evidence="1">
    <location>
        <begin position="25"/>
        <end position="35"/>
    </location>
</feature>
<dbReference type="Proteomes" id="UP000274131">
    <property type="component" value="Unassembled WGS sequence"/>
</dbReference>
<reference evidence="2 3" key="2">
    <citation type="submission" date="2018-10" db="EMBL/GenBank/DDBJ databases">
        <authorList>
            <consortium name="Pathogen Informatics"/>
        </authorList>
    </citation>
    <scope>NUCLEOTIDE SEQUENCE [LARGE SCALE GENOMIC DNA]</scope>
</reference>
<protein>
    <submittedName>
        <fullName evidence="2 4">Uncharacterized protein</fullName>
    </submittedName>
</protein>
<dbReference type="AlphaFoldDB" id="A0A0N4V2G0"/>
<sequence length="95" mass="10860">MSVELEQSVSPRRAVHPPLRRVSRKSSLNGGQLDNNHPLFRKCKRFPVTAFIRLIYTLQESEHMNCRGGIRLQRKWLKGGGCSAEKMFAKGSHLK</sequence>
<evidence type="ECO:0000313" key="4">
    <source>
        <dbReference type="WBParaSite" id="EVEC_0000418201-mRNA-1"/>
    </source>
</evidence>